<name>A0A1Z4EF95_9MYCO</name>
<keyword evidence="2" id="KW-1185">Reference proteome</keyword>
<dbReference type="OrthoDB" id="461196at2"/>
<organism evidence="1 2">
    <name type="scientific">Mycobacterium shigaense</name>
    <dbReference type="NCBI Taxonomy" id="722731"/>
    <lineage>
        <taxon>Bacteria</taxon>
        <taxon>Bacillati</taxon>
        <taxon>Actinomycetota</taxon>
        <taxon>Actinomycetes</taxon>
        <taxon>Mycobacteriales</taxon>
        <taxon>Mycobacteriaceae</taxon>
        <taxon>Mycobacterium</taxon>
        <taxon>Mycobacterium simiae complex</taxon>
    </lineage>
</organism>
<dbReference type="KEGG" id="mshg:MSG_01463"/>
<dbReference type="EMBL" id="AP018164">
    <property type="protein sequence ID" value="BAX91619.1"/>
    <property type="molecule type" value="Genomic_DNA"/>
</dbReference>
<reference evidence="2" key="1">
    <citation type="submission" date="2017-06" db="EMBL/GenBank/DDBJ databases">
        <title>Complete Genome Sequence of Mycobacterium shigaense.</title>
        <authorList>
            <person name="Fukano H."/>
            <person name="Yoshida M."/>
            <person name="Kazumi Y."/>
            <person name="Ogura Y."/>
            <person name="Mitarai S."/>
            <person name="Hayashi T."/>
            <person name="Hoshino Y."/>
        </authorList>
    </citation>
    <scope>NUCLEOTIDE SEQUENCE [LARGE SCALE GENOMIC DNA]</scope>
    <source>
        <strain evidence="2">UN-152</strain>
    </source>
</reference>
<protein>
    <submittedName>
        <fullName evidence="1">Uncharacterized protein</fullName>
    </submittedName>
</protein>
<proteinExistence type="predicted"/>
<dbReference type="Gene3D" id="3.90.70.10">
    <property type="entry name" value="Cysteine proteinases"/>
    <property type="match status" value="1"/>
</dbReference>
<evidence type="ECO:0000313" key="2">
    <source>
        <dbReference type="Proteomes" id="UP000217736"/>
    </source>
</evidence>
<dbReference type="Proteomes" id="UP000217736">
    <property type="component" value="Chromosome"/>
</dbReference>
<evidence type="ECO:0000313" key="1">
    <source>
        <dbReference type="EMBL" id="BAX91619.1"/>
    </source>
</evidence>
<dbReference type="AlphaFoldDB" id="A0A1Z4EF95"/>
<dbReference type="PROSITE" id="PS51257">
    <property type="entry name" value="PROKAR_LIPOPROTEIN"/>
    <property type="match status" value="1"/>
</dbReference>
<dbReference type="InterPro" id="IPR025660">
    <property type="entry name" value="Pept_his_AS"/>
</dbReference>
<dbReference type="PROSITE" id="PS00639">
    <property type="entry name" value="THIOL_PROTEASE_HIS"/>
    <property type="match status" value="1"/>
</dbReference>
<accession>A0A1Z4EF95</accession>
<gene>
    <name evidence="1" type="ORF">MSG_01463</name>
</gene>
<sequence length="236" mass="24548">MHRTRIATAGVAVLGCVAALGLSGGTAVAAPGTPDPPSSEGTLYGDPAAAAPFWRYQSYDDDCVEMSVADVVGEITGNQPSERAIVKLAQSTPSAVHPGPIYAKPGKRHHGEGTSFDDGPTLLKLYSIQSVSTDKDSAAQTGVSTGMKALEQDLAHGRKVIAAVNAELIWGDPVEDKDSDGAPQSNHAVVVTGVDTNNGIVHLNDPGSEDGRDEQVPINVFSKSWNTSDDQMTVTN</sequence>